<dbReference type="PANTHER" id="PTHR10997">
    <property type="entry name" value="IMPORTIN-7, 8, 11"/>
    <property type="match status" value="1"/>
</dbReference>
<dbReference type="STRING" id="742152.A0A2H3JCH9"/>
<name>A0A2H3JCH9_WOLCO</name>
<dbReference type="PANTHER" id="PTHR10997:SF9">
    <property type="entry name" value="IMPORTIN-9"/>
    <property type="match status" value="1"/>
</dbReference>
<evidence type="ECO:0000256" key="3">
    <source>
        <dbReference type="ARBA" id="ARBA00022927"/>
    </source>
</evidence>
<dbReference type="AlphaFoldDB" id="A0A2H3JCH9"/>
<dbReference type="InterPro" id="IPR016024">
    <property type="entry name" value="ARM-type_fold"/>
</dbReference>
<dbReference type="InterPro" id="IPR001494">
    <property type="entry name" value="Importin-beta_N"/>
</dbReference>
<proteinExistence type="predicted"/>
<dbReference type="PROSITE" id="PS50166">
    <property type="entry name" value="IMPORTIN_B_NT"/>
    <property type="match status" value="1"/>
</dbReference>
<dbReference type="GO" id="GO:0031267">
    <property type="term" value="F:small GTPase binding"/>
    <property type="evidence" value="ECO:0007669"/>
    <property type="project" value="InterPro"/>
</dbReference>
<dbReference type="Proteomes" id="UP000218811">
    <property type="component" value="Unassembled WGS sequence"/>
</dbReference>
<dbReference type="SMART" id="SM00913">
    <property type="entry name" value="IBN_N"/>
    <property type="match status" value="1"/>
</dbReference>
<feature type="compositionally biased region" description="Acidic residues" evidence="5">
    <location>
        <begin position="933"/>
        <end position="950"/>
    </location>
</feature>
<comment type="subcellular location">
    <subcellularLocation>
        <location evidence="1">Nucleus</location>
    </subcellularLocation>
</comment>
<evidence type="ECO:0000259" key="6">
    <source>
        <dbReference type="PROSITE" id="PS50166"/>
    </source>
</evidence>
<dbReference type="SUPFAM" id="SSF48371">
    <property type="entry name" value="ARM repeat"/>
    <property type="match status" value="1"/>
</dbReference>
<dbReference type="GO" id="GO:0006606">
    <property type="term" value="P:protein import into nucleus"/>
    <property type="evidence" value="ECO:0007669"/>
    <property type="project" value="TreeGrafter"/>
</dbReference>
<dbReference type="InterPro" id="IPR056840">
    <property type="entry name" value="HEAT_IPO9_central"/>
</dbReference>
<accession>A0A2H3JCH9</accession>
<evidence type="ECO:0000313" key="7">
    <source>
        <dbReference type="EMBL" id="PCH34394.1"/>
    </source>
</evidence>
<dbReference type="Gene3D" id="1.25.10.10">
    <property type="entry name" value="Leucine-rich Repeat Variant"/>
    <property type="match status" value="1"/>
</dbReference>
<dbReference type="GO" id="GO:0005829">
    <property type="term" value="C:cytosol"/>
    <property type="evidence" value="ECO:0007669"/>
    <property type="project" value="TreeGrafter"/>
</dbReference>
<dbReference type="InterPro" id="IPR011989">
    <property type="entry name" value="ARM-like"/>
</dbReference>
<organism evidence="7 8">
    <name type="scientific">Wolfiporia cocos (strain MD-104)</name>
    <name type="common">Brown rot fungus</name>
    <dbReference type="NCBI Taxonomy" id="742152"/>
    <lineage>
        <taxon>Eukaryota</taxon>
        <taxon>Fungi</taxon>
        <taxon>Dikarya</taxon>
        <taxon>Basidiomycota</taxon>
        <taxon>Agaricomycotina</taxon>
        <taxon>Agaricomycetes</taxon>
        <taxon>Polyporales</taxon>
        <taxon>Phaeolaceae</taxon>
        <taxon>Wolfiporia</taxon>
    </lineage>
</organism>
<dbReference type="Pfam" id="PF03810">
    <property type="entry name" value="IBN_N"/>
    <property type="match status" value="1"/>
</dbReference>
<reference evidence="7 8" key="1">
    <citation type="journal article" date="2012" name="Science">
        <title>The Paleozoic origin of enzymatic lignin decomposition reconstructed from 31 fungal genomes.</title>
        <authorList>
            <person name="Floudas D."/>
            <person name="Binder M."/>
            <person name="Riley R."/>
            <person name="Barry K."/>
            <person name="Blanchette R.A."/>
            <person name="Henrissat B."/>
            <person name="Martinez A.T."/>
            <person name="Otillar R."/>
            <person name="Spatafora J.W."/>
            <person name="Yadav J.S."/>
            <person name="Aerts A."/>
            <person name="Benoit I."/>
            <person name="Boyd A."/>
            <person name="Carlson A."/>
            <person name="Copeland A."/>
            <person name="Coutinho P.M."/>
            <person name="de Vries R.P."/>
            <person name="Ferreira P."/>
            <person name="Findley K."/>
            <person name="Foster B."/>
            <person name="Gaskell J."/>
            <person name="Glotzer D."/>
            <person name="Gorecki P."/>
            <person name="Heitman J."/>
            <person name="Hesse C."/>
            <person name="Hori C."/>
            <person name="Igarashi K."/>
            <person name="Jurgens J.A."/>
            <person name="Kallen N."/>
            <person name="Kersten P."/>
            <person name="Kohler A."/>
            <person name="Kuees U."/>
            <person name="Kumar T.K.A."/>
            <person name="Kuo A."/>
            <person name="LaButti K."/>
            <person name="Larrondo L.F."/>
            <person name="Lindquist E."/>
            <person name="Ling A."/>
            <person name="Lombard V."/>
            <person name="Lucas S."/>
            <person name="Lundell T."/>
            <person name="Martin R."/>
            <person name="McLaughlin D.J."/>
            <person name="Morgenstern I."/>
            <person name="Morin E."/>
            <person name="Murat C."/>
            <person name="Nagy L.G."/>
            <person name="Nolan M."/>
            <person name="Ohm R.A."/>
            <person name="Patyshakuliyeva A."/>
            <person name="Rokas A."/>
            <person name="Ruiz-Duenas F.J."/>
            <person name="Sabat G."/>
            <person name="Salamov A."/>
            <person name="Samejima M."/>
            <person name="Schmutz J."/>
            <person name="Slot J.C."/>
            <person name="St John F."/>
            <person name="Stenlid J."/>
            <person name="Sun H."/>
            <person name="Sun S."/>
            <person name="Syed K."/>
            <person name="Tsang A."/>
            <person name="Wiebenga A."/>
            <person name="Young D."/>
            <person name="Pisabarro A."/>
            <person name="Eastwood D.C."/>
            <person name="Martin F."/>
            <person name="Cullen D."/>
            <person name="Grigoriev I.V."/>
            <person name="Hibbett D.S."/>
        </authorList>
    </citation>
    <scope>NUCLEOTIDE SEQUENCE [LARGE SCALE GENOMIC DNA]</scope>
    <source>
        <strain evidence="7 8">MD-104</strain>
    </source>
</reference>
<dbReference type="Pfam" id="PF25018">
    <property type="entry name" value="HEAT_IPO9_c"/>
    <property type="match status" value="1"/>
</dbReference>
<sequence>MSASVEELQQCLQSALSSDPNIRMRAELRTSQLLAAPEAGSSLSQLISNQNWQLSLRQMACIMLRRFVNERWSPALPRFKGPVVPFEEKPPIRAAVFQGLSDPESKIRSLCAQALTVIANSDWPDEWPDLLDSLMTLLSSNSPLSVHGAMQVLQEFIKADLTENQILPVLQQLVPILLNILGSPDQHSVLTRARAVSVFRTCIETLFMVKQTHPQAVKQAGATIIPPWLDAFKYLMNIDPRQDVENTPNWDGIALRIQIYKALDAIYVPFKRLLEPHIDDILTFSLNHLTVLYPTFVHYYLMGEDAVPPPSENEATDLPNLFSAMIDLISLIARNGKGVAWFSAGDNARSLTVSVFNWIQITKEDEDEWSTNANAFVAQESEDTLSFSVRVAGLDTLAALLEAHPSTFMPTIQLVIQQITTQTNEARNAGNLDWWRPLEAILAAVGSQAEAILDWIDDEVMAGRPNPVDIELLLSTVVPNLLSLSDCPFLQGRAFVFASQYTKILPAEMAGQYLHATVQVLEASDASIPIKVSAIRAVHNFCKAIDDALLEPVAPRICQAIGPFLSLTTDYTLQLVLDALSVIVEIDGGKWMTPDLAGLLVHSVLDVWVKHHKDPLFISLLTDILASLAGSSAPGVYEHVVKESLPMLCAAIKRSTAEEPWIAGAAIDLMSSLMRGAPQAGLGSGFVALCAPDLFQTMQTVEDREVIQNGTTCLTLIIRKDYPQLQSWVDPATGRSGLDCVLAVIAKQLKAQDEAGGLVIGDLVVHLLRYAGEAILPVLPELLQALISRMPTAKTATFIQSLIIPFAFLLHNQRDAVLTHLESINVDSRPALDILVQTWCENEETFQGFWAQRISTLALSSLYVSERPSLQKIMVKGDLIIEPEARNVIMTRARRKQMPMQFTYIHFPVKALKLLLRELRLGGEAASSRIDPADVESDDGDGDWQDDEPTGADRIPGVNEEQMAWLSDYLAPNGKPFDDDEAMSSGEDEDLRNDPVSQMDMRAHLLAFFRECAARNTNNFAAAVEQLTADEVMVVREAVNQAQQATST</sequence>
<gene>
    <name evidence="7" type="ORF">WOLCODRAFT_135688</name>
</gene>
<dbReference type="EMBL" id="KB467831">
    <property type="protein sequence ID" value="PCH34394.1"/>
    <property type="molecule type" value="Genomic_DNA"/>
</dbReference>
<keyword evidence="2" id="KW-0813">Transport</keyword>
<dbReference type="OMA" id="NPDQYTI"/>
<keyword evidence="3" id="KW-0653">Protein transport</keyword>
<feature type="domain" description="Importin N-terminal" evidence="6">
    <location>
        <begin position="26"/>
        <end position="102"/>
    </location>
</feature>
<dbReference type="GO" id="GO:0005635">
    <property type="term" value="C:nuclear envelope"/>
    <property type="evidence" value="ECO:0007669"/>
    <property type="project" value="TreeGrafter"/>
</dbReference>
<evidence type="ECO:0000313" key="8">
    <source>
        <dbReference type="Proteomes" id="UP000218811"/>
    </source>
</evidence>
<protein>
    <submittedName>
        <fullName evidence="7">ARM repeat-containing protein</fullName>
    </submittedName>
</protein>
<dbReference type="OrthoDB" id="431626at2759"/>
<evidence type="ECO:0000256" key="2">
    <source>
        <dbReference type="ARBA" id="ARBA00022448"/>
    </source>
</evidence>
<feature type="region of interest" description="Disordered" evidence="5">
    <location>
        <begin position="930"/>
        <end position="955"/>
    </location>
</feature>
<evidence type="ECO:0000256" key="4">
    <source>
        <dbReference type="ARBA" id="ARBA00023242"/>
    </source>
</evidence>
<keyword evidence="4" id="KW-0539">Nucleus</keyword>
<evidence type="ECO:0000256" key="5">
    <source>
        <dbReference type="SAM" id="MobiDB-lite"/>
    </source>
</evidence>
<keyword evidence="8" id="KW-1185">Reference proteome</keyword>
<evidence type="ECO:0000256" key="1">
    <source>
        <dbReference type="ARBA" id="ARBA00004123"/>
    </source>
</evidence>